<dbReference type="AlphaFoldDB" id="A0A239E1T5"/>
<evidence type="ECO:0000256" key="1">
    <source>
        <dbReference type="SAM" id="Phobius"/>
    </source>
</evidence>
<accession>A0A239E1T5</accession>
<protein>
    <submittedName>
        <fullName evidence="2">Uncharacterized protein</fullName>
    </submittedName>
</protein>
<evidence type="ECO:0000313" key="2">
    <source>
        <dbReference type="EMBL" id="SNS37942.1"/>
    </source>
</evidence>
<sequence>MTSIVICVVFVAMCLLYATMRAVLQVGMADLASRYEWMRGWRPPTVLAGLFLMIAVPRNFLQKRRLARVRRDFERWEAASGWIRGRVDRVWPWTNRILAPDMVTVTSAFDRELAGLPVTIGELSWIDDGLSDATDRWKGRGIFAVVRLPGSPPDFAVRSYRTVYRQRAGEDEFRRRFRTIFNDTVDARRLDHDLPREAHVNGEIPPWTLLDGELFTIVSIEKVVTPEAMESAASATLRVVELTGLRSNWAPIPPPVQKSGSVDSETN</sequence>
<evidence type="ECO:0000313" key="3">
    <source>
        <dbReference type="Proteomes" id="UP000198415"/>
    </source>
</evidence>
<feature type="transmembrane region" description="Helical" evidence="1">
    <location>
        <begin position="45"/>
        <end position="61"/>
    </location>
</feature>
<reference evidence="2 3" key="1">
    <citation type="submission" date="2017-06" db="EMBL/GenBank/DDBJ databases">
        <authorList>
            <person name="Kim H.J."/>
            <person name="Triplett B.A."/>
        </authorList>
    </citation>
    <scope>NUCLEOTIDE SEQUENCE [LARGE SCALE GENOMIC DNA]</scope>
    <source>
        <strain evidence="2 3">DSM 43151</strain>
    </source>
</reference>
<gene>
    <name evidence="2" type="ORF">SAMN06264365_114187</name>
</gene>
<organism evidence="2 3">
    <name type="scientific">Actinoplanes regularis</name>
    <dbReference type="NCBI Taxonomy" id="52697"/>
    <lineage>
        <taxon>Bacteria</taxon>
        <taxon>Bacillati</taxon>
        <taxon>Actinomycetota</taxon>
        <taxon>Actinomycetes</taxon>
        <taxon>Micromonosporales</taxon>
        <taxon>Micromonosporaceae</taxon>
        <taxon>Actinoplanes</taxon>
    </lineage>
</organism>
<proteinExistence type="predicted"/>
<keyword evidence="1" id="KW-0812">Transmembrane</keyword>
<keyword evidence="3" id="KW-1185">Reference proteome</keyword>
<dbReference type="Proteomes" id="UP000198415">
    <property type="component" value="Unassembled WGS sequence"/>
</dbReference>
<keyword evidence="1" id="KW-0472">Membrane</keyword>
<name>A0A239E1T5_9ACTN</name>
<dbReference type="EMBL" id="FZNR01000014">
    <property type="protein sequence ID" value="SNS37942.1"/>
    <property type="molecule type" value="Genomic_DNA"/>
</dbReference>
<keyword evidence="1" id="KW-1133">Transmembrane helix</keyword>